<evidence type="ECO:0000313" key="3">
    <source>
        <dbReference type="EMBL" id="APO72551.1"/>
    </source>
</evidence>
<reference evidence="3 4" key="1">
    <citation type="submission" date="2016-09" db="EMBL/GenBank/DDBJ databases">
        <title>The complete genome sequences of Rhizobium gallicum, symbiovars gallicum and phaseoli, symbionts associated to common bean (Phaseolus vulgaris).</title>
        <authorList>
            <person name="Bustos P."/>
            <person name="Santamaria R.I."/>
            <person name="Perez-Carrascal O.M."/>
            <person name="Juarez S."/>
            <person name="Lozano L."/>
            <person name="Martinez-Flores I."/>
            <person name="Martinez-Romero E."/>
            <person name="Cevallos M."/>
            <person name="Romero D."/>
            <person name="Davila G."/>
            <person name="Gonzalez V."/>
        </authorList>
    </citation>
    <scope>NUCLEOTIDE SEQUENCE [LARGE SCALE GENOMIC DNA]</scope>
    <source>
        <strain evidence="3 4">IE4872</strain>
        <plasmid evidence="4">prgalie4872d</plasmid>
    </source>
</reference>
<keyword evidence="3" id="KW-0614">Plasmid</keyword>
<geneLocation type="plasmid" evidence="4">
    <name>prgalie4872d</name>
</geneLocation>
<feature type="signal peptide" evidence="2">
    <location>
        <begin position="1"/>
        <end position="22"/>
    </location>
</feature>
<feature type="transmembrane region" description="Helical" evidence="1">
    <location>
        <begin position="137"/>
        <end position="154"/>
    </location>
</feature>
<gene>
    <name evidence="3" type="ORF">IE4872_PD02037</name>
</gene>
<evidence type="ECO:0000313" key="4">
    <source>
        <dbReference type="Proteomes" id="UP000184749"/>
    </source>
</evidence>
<keyword evidence="1" id="KW-0812">Transmembrane</keyword>
<dbReference type="RefSeq" id="WP_156886650.1">
    <property type="nucleotide sequence ID" value="NZ_CP017105.1"/>
</dbReference>
<keyword evidence="2" id="KW-0732">Signal</keyword>
<organism evidence="3 4">
    <name type="scientific">Rhizobium gallicum</name>
    <dbReference type="NCBI Taxonomy" id="56730"/>
    <lineage>
        <taxon>Bacteria</taxon>
        <taxon>Pseudomonadati</taxon>
        <taxon>Pseudomonadota</taxon>
        <taxon>Alphaproteobacteria</taxon>
        <taxon>Hyphomicrobiales</taxon>
        <taxon>Rhizobiaceae</taxon>
        <taxon>Rhizobium/Agrobacterium group</taxon>
        <taxon>Rhizobium</taxon>
    </lineage>
</organism>
<dbReference type="Proteomes" id="UP000184749">
    <property type="component" value="Plasmid pRgalIE4872d"/>
</dbReference>
<protein>
    <recommendedName>
        <fullName evidence="5">PEP-CTERM domain-containing protein</fullName>
    </recommendedName>
</protein>
<dbReference type="AlphaFoldDB" id="A0A1L5NXF2"/>
<dbReference type="OrthoDB" id="9923804at2"/>
<accession>A0A1L5NXF2</accession>
<dbReference type="EMBL" id="CP017105">
    <property type="protein sequence ID" value="APO72551.1"/>
    <property type="molecule type" value="Genomic_DNA"/>
</dbReference>
<keyword evidence="1" id="KW-0472">Membrane</keyword>
<proteinExistence type="predicted"/>
<feature type="chain" id="PRO_5012159627" description="PEP-CTERM domain-containing protein" evidence="2">
    <location>
        <begin position="23"/>
        <end position="165"/>
    </location>
</feature>
<evidence type="ECO:0000256" key="1">
    <source>
        <dbReference type="SAM" id="Phobius"/>
    </source>
</evidence>
<name>A0A1L5NXF2_9HYPH</name>
<evidence type="ECO:0000256" key="2">
    <source>
        <dbReference type="SAM" id="SignalP"/>
    </source>
</evidence>
<evidence type="ECO:0008006" key="5">
    <source>
        <dbReference type="Google" id="ProtNLM"/>
    </source>
</evidence>
<keyword evidence="1" id="KW-1133">Transmembrane helix</keyword>
<sequence length="165" mass="17484">MNLKSIALAAVIAASSMSAAYAATSPIDDLKLTYKQDGEFSTRVTTAQGFWSAFVTAFNANGYTSIYNSFKSLALDIDDYDWPSITFTAKKSDGAVSNWYGELNFNTATQSVTFGSSQSVGGTVQGNPTVAVPGPEAGVGLSALMMGGMAFWMVRRRKDQEALAA</sequence>